<protein>
    <submittedName>
        <fullName evidence="9">Major facilitator superfamily (MFS) profile domain-containing protein</fullName>
    </submittedName>
</protein>
<dbReference type="GO" id="GO:0005886">
    <property type="term" value="C:plasma membrane"/>
    <property type="evidence" value="ECO:0007669"/>
    <property type="project" value="UniProtKB-SubCell"/>
</dbReference>
<sequence length="151" mass="16575">MRQGRMYFFVGVLMFILQASYVRRIPNARQHMAALVGISLIIPGYLFIGIAHQQYIFYAGLALYSIASAIVVPSLTTLISNLSPEHEKGGTMGVFRSIGALARACGPIFGASMFWLCGPTFCYAFGGFLLAIPLIMLRSVERNAELKSKCQ</sequence>
<evidence type="ECO:0000256" key="4">
    <source>
        <dbReference type="ARBA" id="ARBA00022692"/>
    </source>
</evidence>
<evidence type="ECO:0000313" key="9">
    <source>
        <dbReference type="WBParaSite" id="ACRNAN_scaffold7616.g11083.t1"/>
    </source>
</evidence>
<dbReference type="InterPro" id="IPR036259">
    <property type="entry name" value="MFS_trans_sf"/>
</dbReference>
<dbReference type="WBParaSite" id="ACRNAN_scaffold7616.g11083.t1">
    <property type="protein sequence ID" value="ACRNAN_scaffold7616.g11083.t1"/>
    <property type="gene ID" value="ACRNAN_scaffold7616.g11083"/>
</dbReference>
<keyword evidence="3" id="KW-1003">Cell membrane</keyword>
<dbReference type="InterPro" id="IPR011701">
    <property type="entry name" value="MFS"/>
</dbReference>
<evidence type="ECO:0000256" key="1">
    <source>
        <dbReference type="ARBA" id="ARBA00004651"/>
    </source>
</evidence>
<dbReference type="Gene3D" id="1.20.1250.20">
    <property type="entry name" value="MFS general substrate transporter like domains"/>
    <property type="match status" value="1"/>
</dbReference>
<dbReference type="AlphaFoldDB" id="A0A914EF23"/>
<dbReference type="GO" id="GO:0022857">
    <property type="term" value="F:transmembrane transporter activity"/>
    <property type="evidence" value="ECO:0007669"/>
    <property type="project" value="InterPro"/>
</dbReference>
<feature type="transmembrane region" description="Helical" evidence="7">
    <location>
        <begin position="6"/>
        <end position="22"/>
    </location>
</feature>
<evidence type="ECO:0000256" key="3">
    <source>
        <dbReference type="ARBA" id="ARBA00022475"/>
    </source>
</evidence>
<reference evidence="9" key="1">
    <citation type="submission" date="2022-11" db="UniProtKB">
        <authorList>
            <consortium name="WormBaseParasite"/>
        </authorList>
    </citation>
    <scope>IDENTIFICATION</scope>
</reference>
<feature type="transmembrane region" description="Helical" evidence="7">
    <location>
        <begin position="121"/>
        <end position="140"/>
    </location>
</feature>
<dbReference type="Pfam" id="PF07690">
    <property type="entry name" value="MFS_1"/>
    <property type="match status" value="1"/>
</dbReference>
<feature type="transmembrane region" description="Helical" evidence="7">
    <location>
        <begin position="34"/>
        <end position="55"/>
    </location>
</feature>
<evidence type="ECO:0000256" key="6">
    <source>
        <dbReference type="ARBA" id="ARBA00023136"/>
    </source>
</evidence>
<dbReference type="InterPro" id="IPR050171">
    <property type="entry name" value="MFS_Transporters"/>
</dbReference>
<keyword evidence="8" id="KW-1185">Reference proteome</keyword>
<evidence type="ECO:0000256" key="5">
    <source>
        <dbReference type="ARBA" id="ARBA00022989"/>
    </source>
</evidence>
<evidence type="ECO:0000256" key="7">
    <source>
        <dbReference type="SAM" id="Phobius"/>
    </source>
</evidence>
<keyword evidence="5 7" id="KW-1133">Transmembrane helix</keyword>
<name>A0A914EF23_9BILA</name>
<dbReference type="Proteomes" id="UP000887540">
    <property type="component" value="Unplaced"/>
</dbReference>
<accession>A0A914EF23</accession>
<comment type="subcellular location">
    <subcellularLocation>
        <location evidence="1">Cell membrane</location>
        <topology evidence="1">Multi-pass membrane protein</topology>
    </subcellularLocation>
</comment>
<evidence type="ECO:0000256" key="2">
    <source>
        <dbReference type="ARBA" id="ARBA00022448"/>
    </source>
</evidence>
<proteinExistence type="predicted"/>
<keyword evidence="6 7" id="KW-0472">Membrane</keyword>
<feature type="transmembrane region" description="Helical" evidence="7">
    <location>
        <begin position="61"/>
        <end position="82"/>
    </location>
</feature>
<dbReference type="PANTHER" id="PTHR23517:SF3">
    <property type="entry name" value="INTEGRAL MEMBRANE TRANSPORT PROTEIN"/>
    <property type="match status" value="1"/>
</dbReference>
<keyword evidence="2" id="KW-0813">Transport</keyword>
<evidence type="ECO:0000313" key="8">
    <source>
        <dbReference type="Proteomes" id="UP000887540"/>
    </source>
</evidence>
<dbReference type="PANTHER" id="PTHR23517">
    <property type="entry name" value="RESISTANCE PROTEIN MDTM, PUTATIVE-RELATED-RELATED"/>
    <property type="match status" value="1"/>
</dbReference>
<keyword evidence="4 7" id="KW-0812">Transmembrane</keyword>
<organism evidence="8 9">
    <name type="scientific">Acrobeloides nanus</name>
    <dbReference type="NCBI Taxonomy" id="290746"/>
    <lineage>
        <taxon>Eukaryota</taxon>
        <taxon>Metazoa</taxon>
        <taxon>Ecdysozoa</taxon>
        <taxon>Nematoda</taxon>
        <taxon>Chromadorea</taxon>
        <taxon>Rhabditida</taxon>
        <taxon>Tylenchina</taxon>
        <taxon>Cephalobomorpha</taxon>
        <taxon>Cephaloboidea</taxon>
        <taxon>Cephalobidae</taxon>
        <taxon>Acrobeloides</taxon>
    </lineage>
</organism>
<dbReference type="SUPFAM" id="SSF103473">
    <property type="entry name" value="MFS general substrate transporter"/>
    <property type="match status" value="1"/>
</dbReference>